<protein>
    <submittedName>
        <fullName evidence="1">Glutamate receptor</fullName>
    </submittedName>
</protein>
<accession>A0ACC1XUS4</accession>
<evidence type="ECO:0000313" key="2">
    <source>
        <dbReference type="Proteomes" id="UP001164539"/>
    </source>
</evidence>
<gene>
    <name evidence="1" type="ORF">OWV82_013300</name>
</gene>
<keyword evidence="2" id="KW-1185">Reference proteome</keyword>
<comment type="caution">
    <text evidence="1">The sequence shown here is derived from an EMBL/GenBank/DDBJ whole genome shotgun (WGS) entry which is preliminary data.</text>
</comment>
<name>A0ACC1XUS4_MELAZ</name>
<dbReference type="EMBL" id="CM051400">
    <property type="protein sequence ID" value="KAJ4714883.1"/>
    <property type="molecule type" value="Genomic_DNA"/>
</dbReference>
<dbReference type="Proteomes" id="UP001164539">
    <property type="component" value="Chromosome 7"/>
</dbReference>
<evidence type="ECO:0000313" key="1">
    <source>
        <dbReference type="EMBL" id="KAJ4714883.1"/>
    </source>
</evidence>
<organism evidence="1 2">
    <name type="scientific">Melia azedarach</name>
    <name type="common">Chinaberry tree</name>
    <dbReference type="NCBI Taxonomy" id="155640"/>
    <lineage>
        <taxon>Eukaryota</taxon>
        <taxon>Viridiplantae</taxon>
        <taxon>Streptophyta</taxon>
        <taxon>Embryophyta</taxon>
        <taxon>Tracheophyta</taxon>
        <taxon>Spermatophyta</taxon>
        <taxon>Magnoliopsida</taxon>
        <taxon>eudicotyledons</taxon>
        <taxon>Gunneridae</taxon>
        <taxon>Pentapetalae</taxon>
        <taxon>rosids</taxon>
        <taxon>malvids</taxon>
        <taxon>Sapindales</taxon>
        <taxon>Meliaceae</taxon>
        <taxon>Melia</taxon>
    </lineage>
</organism>
<keyword evidence="1" id="KW-0675">Receptor</keyword>
<sequence length="244" mass="28104">MQCIGQVVELWSHMVGGFFSINYQRKKPLRILVPSKSKFPEFVKEMHSMSLNTTFISGLSIEIFIAASYHLPCLNSLSFHLMDLTMRCWRWFIRSFCFSPLIKRVQKSVDAAIGDIEITSDRYGLVEFTQPYIDSGLSLVVPAKADTSHEAWMFTRPFKEGLWSLMAAITVLTGFVVWFIERQSNAGFKGSPNQQFGKILWFSFTTLYLDRGASLYQDRHPSLVVLALHFRRVLLWQLTSPRQS</sequence>
<reference evidence="1 2" key="1">
    <citation type="journal article" date="2023" name="Science">
        <title>Complex scaffold remodeling in plant triterpene biosynthesis.</title>
        <authorList>
            <person name="De La Pena R."/>
            <person name="Hodgson H."/>
            <person name="Liu J.C."/>
            <person name="Stephenson M.J."/>
            <person name="Martin A.C."/>
            <person name="Owen C."/>
            <person name="Harkess A."/>
            <person name="Leebens-Mack J."/>
            <person name="Jimenez L.E."/>
            <person name="Osbourn A."/>
            <person name="Sattely E.S."/>
        </authorList>
    </citation>
    <scope>NUCLEOTIDE SEQUENCE [LARGE SCALE GENOMIC DNA]</scope>
    <source>
        <strain evidence="2">cv. JPN11</strain>
        <tissue evidence="1">Leaf</tissue>
    </source>
</reference>
<proteinExistence type="predicted"/>